<dbReference type="EMBL" id="PGLV01000001">
    <property type="protein sequence ID" value="POZ58067.1"/>
    <property type="molecule type" value="Genomic_DNA"/>
</dbReference>
<gene>
    <name evidence="2" type="ORF">LYSIN_02851</name>
</gene>
<evidence type="ECO:0000313" key="3">
    <source>
        <dbReference type="Proteomes" id="UP000237319"/>
    </source>
</evidence>
<dbReference type="AlphaFoldDB" id="A0A2S5D515"/>
<comment type="caution">
    <text evidence="2">The sequence shown here is derived from an EMBL/GenBank/DDBJ whole genome shotgun (WGS) entry which is preliminary data.</text>
</comment>
<protein>
    <recommendedName>
        <fullName evidence="4">Cell wall-binding protein</fullName>
    </recommendedName>
</protein>
<evidence type="ECO:0008006" key="4">
    <source>
        <dbReference type="Google" id="ProtNLM"/>
    </source>
</evidence>
<keyword evidence="1" id="KW-0732">Signal</keyword>
<name>A0A2S5D515_LYSSH</name>
<feature type="chain" id="PRO_5038925694" description="Cell wall-binding protein" evidence="1">
    <location>
        <begin position="22"/>
        <end position="1168"/>
    </location>
</feature>
<evidence type="ECO:0000256" key="1">
    <source>
        <dbReference type="SAM" id="SignalP"/>
    </source>
</evidence>
<accession>A0A2S5D515</accession>
<organism evidence="2 3">
    <name type="scientific">Lysinibacillus sphaericus</name>
    <name type="common">Bacillus sphaericus</name>
    <dbReference type="NCBI Taxonomy" id="1421"/>
    <lineage>
        <taxon>Bacteria</taxon>
        <taxon>Bacillati</taxon>
        <taxon>Bacillota</taxon>
        <taxon>Bacilli</taxon>
        <taxon>Bacillales</taxon>
        <taxon>Bacillaceae</taxon>
        <taxon>Lysinibacillus</taxon>
    </lineage>
</organism>
<reference evidence="2 3" key="1">
    <citation type="submission" date="2017-11" db="EMBL/GenBank/DDBJ databases">
        <title>Genome sequence of Lysinibacillus sphaericus, a lignin-degrading bacteria isolated from municipal solid waste soil.</title>
        <authorList>
            <person name="Persinoti G.F."/>
            <person name="Paixao D.A."/>
            <person name="Bugg T.D."/>
            <person name="Squina F.M."/>
        </authorList>
    </citation>
    <scope>NUCLEOTIDE SEQUENCE [LARGE SCALE GENOMIC DNA]</scope>
    <source>
        <strain evidence="2 3">A1</strain>
    </source>
</reference>
<dbReference type="Proteomes" id="UP000237319">
    <property type="component" value="Unassembled WGS sequence"/>
</dbReference>
<keyword evidence="3" id="KW-1185">Reference proteome</keyword>
<evidence type="ECO:0000313" key="2">
    <source>
        <dbReference type="EMBL" id="POZ58067.1"/>
    </source>
</evidence>
<feature type="signal peptide" evidence="1">
    <location>
        <begin position="1"/>
        <end position="21"/>
    </location>
</feature>
<sequence>MKKPLKVGVLTSLLLTPAALANVQEAQAQTQTQTQTQTVAQAEQVAYVNAVATTETRNKTIEQFGKLSETSTANEMVIADGDVKVLSTTDFNDNERAFIQAKYEYVVAQRGFVKKLNELGKSINAITYTSRTFVDDVAAVQAEYTTFLGSTSAADSYLAVQNDFNVAVDTALANDAKDIVSSVRGTSLQYGYDDTERNNYFKKNGADIAKLVKMNEDANAVDITIINLEDLISKIDSSSSSSDIATAAAEVTTSYNALTADQKKIVTAYNPNNTTVTPFKKYTDVLVNLSSADKIVASITQLTTKKPEDFTTATSFISTVAAIEASYNNLKDAETKRLVSNYGDLKPFLDAANVSKQITALRISNTDAYRIAVKAARAEYDGLTNKDFVRNVADLQLAESNIAAAEVIESLISEIANVPDKISKIEEARIAYNTPVAPAGQKIDAASVKKIVKNLSELTTWESSHKAVLNVITLVEKLNPTAKDYTKKAKAANTAYLKLDSTKREYVKSYKNLKNQVDAMNLIDPIMGLNTSRKDYKDTVVNLLAEYNKLSPEAQALVTNYTALLTANNYITTAQQFDDRVNALANEPDATFVAKVVALSAEYKAMDKNAKRLVTQYKTLTTYEKNNANVVKVINLISALNPANKDYTKKVIAARKAYNALDAASQKRVTNYEQLTAVEDVASLIGLIETLKPTSKTFLNDLKTARANYDALPPDKQQKIINYEKLVTAETELTSASTVIALIDAAVPEAEDYLTKLMNARVAYDKLPTGQKKLVSNIKTLTDRERQVKPILSVMVQIDTLDPNANNFVSKVNAARKAYDKLTKEQKAFVNNMATLQSYEPLANVIELISKLKASSKTFQEDTVHARALYEALSKEMQQYVTNYKLLQAAETSILGAGNVQRMIDELPNIEPQQYVKRIEEIRAAYNALPKDQQLAVANYRTLQDQEKLIKPVISVINEIDKLMTSKNMDSQYQKILKAYDNLTATQRKYVYNEQVLLSLDNVINVYKSIAALKPSDKMYFGMIESVRKDYDSLNTADKQRVSNYSILLEAEKNMSEVKKVVEIIASLSPTSSTYIQDVENAVAAYKALDSKVRGQVINYDKLKGAEKDIAAVLKVVNAIGELDPDSKTFEKKVIAAQKLYSSLTLEQQDLVYNYRILQEHAKTLGLD</sequence>
<proteinExistence type="predicted"/>
<dbReference type="RefSeq" id="WP_258041102.1">
    <property type="nucleotide sequence ID" value="NZ_PGLV01000001.1"/>
</dbReference>